<name>A0A0F8ZEU2_9ZZZZ</name>
<dbReference type="EMBL" id="LAZR01060773">
    <property type="protein sequence ID" value="KKK64989.1"/>
    <property type="molecule type" value="Genomic_DNA"/>
</dbReference>
<gene>
    <name evidence="2" type="ORF">LCGC14_2978670</name>
</gene>
<comment type="caution">
    <text evidence="2">The sequence shown here is derived from an EMBL/GenBank/DDBJ whole genome shotgun (WGS) entry which is preliminary data.</text>
</comment>
<feature type="coiled-coil region" evidence="1">
    <location>
        <begin position="68"/>
        <end position="95"/>
    </location>
</feature>
<dbReference type="AlphaFoldDB" id="A0A0F8ZEU2"/>
<evidence type="ECO:0000313" key="2">
    <source>
        <dbReference type="EMBL" id="KKK64989.1"/>
    </source>
</evidence>
<evidence type="ECO:0000256" key="1">
    <source>
        <dbReference type="SAM" id="Coils"/>
    </source>
</evidence>
<accession>A0A0F8ZEU2</accession>
<feature type="non-terminal residue" evidence="2">
    <location>
        <position position="103"/>
    </location>
</feature>
<protein>
    <submittedName>
        <fullName evidence="2">Uncharacterized protein</fullName>
    </submittedName>
</protein>
<reference evidence="2" key="1">
    <citation type="journal article" date="2015" name="Nature">
        <title>Complex archaea that bridge the gap between prokaryotes and eukaryotes.</title>
        <authorList>
            <person name="Spang A."/>
            <person name="Saw J.H."/>
            <person name="Jorgensen S.L."/>
            <person name="Zaremba-Niedzwiedzka K."/>
            <person name="Martijn J."/>
            <person name="Lind A.E."/>
            <person name="van Eijk R."/>
            <person name="Schleper C."/>
            <person name="Guy L."/>
            <person name="Ettema T.J."/>
        </authorList>
    </citation>
    <scope>NUCLEOTIDE SEQUENCE</scope>
</reference>
<proteinExistence type="predicted"/>
<keyword evidence="1" id="KW-0175">Coiled coil</keyword>
<sequence length="103" mass="11347">MKQRFWKILSLFALTAFVVGASMGFIPVDMTTTLDLNVEWVKGFTAHTDGLSVLAETAGAGVATEALKKATDELKSELEKNSESLRTELKENLETQIKELDAR</sequence>
<organism evidence="2">
    <name type="scientific">marine sediment metagenome</name>
    <dbReference type="NCBI Taxonomy" id="412755"/>
    <lineage>
        <taxon>unclassified sequences</taxon>
        <taxon>metagenomes</taxon>
        <taxon>ecological metagenomes</taxon>
    </lineage>
</organism>